<keyword evidence="8" id="KW-0411">Iron-sulfur</keyword>
<evidence type="ECO:0000256" key="1">
    <source>
        <dbReference type="ARBA" id="ARBA00001974"/>
    </source>
</evidence>
<reference evidence="10 11" key="1">
    <citation type="submission" date="2015-10" db="EMBL/GenBank/DDBJ databases">
        <title>Candidatus Desulfofervidus auxilii, a hydrogenotrophic sulfate-reducing bacterium involved in the thermophilic anaerobic oxidation of methane.</title>
        <authorList>
            <person name="Krukenberg V."/>
            <person name="Richter M."/>
            <person name="Wegener G."/>
        </authorList>
    </citation>
    <scope>NUCLEOTIDE SEQUENCE [LARGE SCALE GENOMIC DNA]</scope>
    <source>
        <strain evidence="10 11">HS1</strain>
    </source>
</reference>
<keyword evidence="11" id="KW-1185">Reference proteome</keyword>
<accession>A0A7U4QLA9</accession>
<dbReference type="EMBL" id="CP013015">
    <property type="protein sequence ID" value="AMM41456.1"/>
    <property type="molecule type" value="Genomic_DNA"/>
</dbReference>
<dbReference type="Proteomes" id="UP000070560">
    <property type="component" value="Chromosome"/>
</dbReference>
<keyword evidence="5" id="KW-0285">Flavoprotein</keyword>
<keyword evidence="4" id="KW-0479">Metal-binding</keyword>
<keyword evidence="5" id="KW-0274">FAD</keyword>
<dbReference type="PANTHER" id="PTHR43498:SF1">
    <property type="entry name" value="COB--COM HETERODISULFIDE REDUCTASE IRON-SULFUR SUBUNIT A"/>
    <property type="match status" value="1"/>
</dbReference>
<dbReference type="SUPFAM" id="SSF51971">
    <property type="entry name" value="Nucleotide-binding domain"/>
    <property type="match status" value="1"/>
</dbReference>
<protein>
    <submittedName>
        <fullName evidence="10">Heterodisulfide reductase, subunit A</fullName>
        <ecNumber evidence="10">1.8.98.1</ecNumber>
    </submittedName>
</protein>
<dbReference type="PANTHER" id="PTHR43498">
    <property type="entry name" value="FERREDOXIN:COB-COM HETERODISULFIDE REDUCTASE SUBUNIT A"/>
    <property type="match status" value="1"/>
</dbReference>
<evidence type="ECO:0000313" key="11">
    <source>
        <dbReference type="Proteomes" id="UP000070560"/>
    </source>
</evidence>
<dbReference type="Pfam" id="PF07992">
    <property type="entry name" value="Pyr_redox_2"/>
    <property type="match status" value="1"/>
</dbReference>
<dbReference type="KEGG" id="daw:HS1_001662"/>
<evidence type="ECO:0000259" key="9">
    <source>
        <dbReference type="PROSITE" id="PS51379"/>
    </source>
</evidence>
<dbReference type="GO" id="GO:0046872">
    <property type="term" value="F:metal ion binding"/>
    <property type="evidence" value="ECO:0007669"/>
    <property type="project" value="UniProtKB-KW"/>
</dbReference>
<evidence type="ECO:0000256" key="2">
    <source>
        <dbReference type="ARBA" id="ARBA00006561"/>
    </source>
</evidence>
<evidence type="ECO:0000256" key="3">
    <source>
        <dbReference type="ARBA" id="ARBA00022485"/>
    </source>
</evidence>
<evidence type="ECO:0000256" key="8">
    <source>
        <dbReference type="ARBA" id="ARBA00023014"/>
    </source>
</evidence>
<dbReference type="InterPro" id="IPR039650">
    <property type="entry name" value="HdrA-like"/>
</dbReference>
<dbReference type="GO" id="GO:0051912">
    <property type="term" value="F:CoB--CoM heterodisulfide reductase activity"/>
    <property type="evidence" value="ECO:0007669"/>
    <property type="project" value="UniProtKB-EC"/>
</dbReference>
<name>A0A7U4QLA9_DESA2</name>
<dbReference type="InterPro" id="IPR017896">
    <property type="entry name" value="4Fe4S_Fe-S-bd"/>
</dbReference>
<feature type="domain" description="4Fe-4S ferredoxin-type" evidence="9">
    <location>
        <begin position="33"/>
        <end position="63"/>
    </location>
</feature>
<dbReference type="Pfam" id="PF14697">
    <property type="entry name" value="Fer4_21"/>
    <property type="match status" value="1"/>
</dbReference>
<dbReference type="Gene3D" id="3.50.50.60">
    <property type="entry name" value="FAD/NAD(P)-binding domain"/>
    <property type="match status" value="1"/>
</dbReference>
<evidence type="ECO:0000256" key="4">
    <source>
        <dbReference type="ARBA" id="ARBA00022723"/>
    </source>
</evidence>
<dbReference type="Pfam" id="PF00037">
    <property type="entry name" value="Fer4"/>
    <property type="match status" value="1"/>
</dbReference>
<dbReference type="InterPro" id="IPR017900">
    <property type="entry name" value="4Fe4S_Fe_S_CS"/>
</dbReference>
<evidence type="ECO:0000256" key="5">
    <source>
        <dbReference type="ARBA" id="ARBA00022827"/>
    </source>
</evidence>
<proteinExistence type="inferred from homology"/>
<evidence type="ECO:0000256" key="6">
    <source>
        <dbReference type="ARBA" id="ARBA00023002"/>
    </source>
</evidence>
<comment type="cofactor">
    <cofactor evidence="1">
        <name>FAD</name>
        <dbReference type="ChEBI" id="CHEBI:57692"/>
    </cofactor>
</comment>
<organism evidence="10 11">
    <name type="scientific">Desulfofervidus auxilii</name>
    <dbReference type="NCBI Taxonomy" id="1621989"/>
    <lineage>
        <taxon>Bacteria</taxon>
        <taxon>Pseudomonadati</taxon>
        <taxon>Thermodesulfobacteriota</taxon>
        <taxon>Candidatus Desulfofervidia</taxon>
        <taxon>Candidatus Desulfofervidales</taxon>
        <taxon>Candidatus Desulfofervidaceae</taxon>
        <taxon>Candidatus Desulfofervidus</taxon>
    </lineage>
</organism>
<dbReference type="InterPro" id="IPR036188">
    <property type="entry name" value="FAD/NAD-bd_sf"/>
</dbReference>
<sequence length="940" mass="104961">MVAGGHPNIKIITLAKIENIEGKPGNFKVKIKKQPRYIDETKCTACGICASYCPTPVFDTYNANLGLTKCIHIDYPQAVPATYVVDTSACLFVNRQECKICVPTCQAEAIDFSQTASYEEIAVGAIILTPGFSVSDVYTSNQYGYAQYPNVVTSLEFERIMCASGPYKGEILRPSDKKPPKKIAWLQCVGSRDQKHPYCSAVCCMYAVKEAVVSKEHDPDLEITIFYMDIRAQGKGFEEFIQRAQDEYHIRFVHSRVGQVREIENHDLVLRYCLENGKIVEEEFDMVVLSVGLAAPRTALELARVFKIGLNKYSFSQTNEFTPVNTTKEGIYVAGAFQGPKDIPESVTQATGAVGCACSLLAPARNALTVKKEYPPEIEIEEEPRIGVFVCHCGINIGGVVNVPEVQKYAATLKNVVYSEQNLYSCSQDTQERIKEMIKKYRLNRVVVAACTPRTHEPLFQETIREAGLNRCLFEFVNIRDQCSWVHMHEKEKATEKAKELVRMGVAKARYIKPLKEEKVPVIPRTLIIGGGLAGMTAALTLANQGFACYLIERQSELGGNLRHIHYTLEGNNPKELLERLNEEISQHKKVEVFTNANIKEISGYVGNFKTVVELSNGEKKELEHGAIIVATGGHEYLPKQYLYGEDDRVLTQTELEKKLVTAELNEKDLNTVVMIQCVGSRTEERPYCSKICCSQALKNALKIKDINPNANVYIFYRDIRAYGFRENYYKKARENGIIFIRYDKNNPPNVEQDHDKLKLTGIDPILEEKIVIYPDLLVLSVAIVPNDNKELATLLKTPLSSDGFFLEAHVKLRPVEASVDGIFYAGIAHFPKPIDETISQALAAAAKASIVLAKGYVEVEPIVSWVDKDKCIGCGTCESLCPYKAIRLVKVNKRKKAETITASCKGCGICSAHCPTRAISMGRFTDEQIMAQIAAFKEE</sequence>
<gene>
    <name evidence="10" type="primary">hdrA</name>
    <name evidence="10" type="ORF">HS1_001662</name>
</gene>
<evidence type="ECO:0000256" key="7">
    <source>
        <dbReference type="ARBA" id="ARBA00023004"/>
    </source>
</evidence>
<comment type="similarity">
    <text evidence="2">Belongs to the HdrA family.</text>
</comment>
<dbReference type="InterPro" id="IPR023753">
    <property type="entry name" value="FAD/NAD-binding_dom"/>
</dbReference>
<keyword evidence="3" id="KW-0004">4Fe-4S</keyword>
<dbReference type="Gene3D" id="3.30.70.20">
    <property type="match status" value="2"/>
</dbReference>
<dbReference type="EC" id="1.8.98.1" evidence="10"/>
<dbReference type="PROSITE" id="PS51379">
    <property type="entry name" value="4FE4S_FER_2"/>
    <property type="match status" value="3"/>
</dbReference>
<keyword evidence="6 10" id="KW-0560">Oxidoreductase</keyword>
<dbReference type="SUPFAM" id="SSF54862">
    <property type="entry name" value="4Fe-4S ferredoxins"/>
    <property type="match status" value="2"/>
</dbReference>
<feature type="domain" description="4Fe-4S ferredoxin-type" evidence="9">
    <location>
        <begin position="863"/>
        <end position="892"/>
    </location>
</feature>
<keyword evidence="7" id="KW-0408">Iron</keyword>
<feature type="domain" description="4Fe-4S ferredoxin-type" evidence="9">
    <location>
        <begin position="896"/>
        <end position="925"/>
    </location>
</feature>
<dbReference type="SUPFAM" id="SSF51905">
    <property type="entry name" value="FAD/NAD(P)-binding domain"/>
    <property type="match status" value="1"/>
</dbReference>
<evidence type="ECO:0000313" key="10">
    <source>
        <dbReference type="EMBL" id="AMM41456.1"/>
    </source>
</evidence>
<dbReference type="GO" id="GO:0051539">
    <property type="term" value="F:4 iron, 4 sulfur cluster binding"/>
    <property type="evidence" value="ECO:0007669"/>
    <property type="project" value="UniProtKB-KW"/>
</dbReference>
<dbReference type="AlphaFoldDB" id="A0A7U4QLA9"/>
<dbReference type="PROSITE" id="PS00198">
    <property type="entry name" value="4FE4S_FER_1"/>
    <property type="match status" value="3"/>
</dbReference>